<comment type="caution">
    <text evidence="2">The sequence shown here is derived from an EMBL/GenBank/DDBJ whole genome shotgun (WGS) entry which is preliminary data.</text>
</comment>
<reference evidence="2 3" key="1">
    <citation type="journal article" date="2024" name="bioRxiv">
        <title>A reference genome for Trichogramma kaykai: A tiny desert-dwelling parasitoid wasp with competing sex-ratio distorters.</title>
        <authorList>
            <person name="Culotta J."/>
            <person name="Lindsey A.R."/>
        </authorList>
    </citation>
    <scope>NUCLEOTIDE SEQUENCE [LARGE SCALE GENOMIC DNA]</scope>
    <source>
        <strain evidence="2 3">KSX58</strain>
    </source>
</reference>
<feature type="compositionally biased region" description="Low complexity" evidence="1">
    <location>
        <begin position="51"/>
        <end position="63"/>
    </location>
</feature>
<dbReference type="Proteomes" id="UP001627154">
    <property type="component" value="Unassembled WGS sequence"/>
</dbReference>
<evidence type="ECO:0000313" key="3">
    <source>
        <dbReference type="Proteomes" id="UP001627154"/>
    </source>
</evidence>
<keyword evidence="3" id="KW-1185">Reference proteome</keyword>
<protein>
    <submittedName>
        <fullName evidence="2">Uncharacterized protein</fullName>
    </submittedName>
</protein>
<evidence type="ECO:0000313" key="2">
    <source>
        <dbReference type="EMBL" id="KAL3386386.1"/>
    </source>
</evidence>
<organism evidence="2 3">
    <name type="scientific">Trichogramma kaykai</name>
    <dbReference type="NCBI Taxonomy" id="54128"/>
    <lineage>
        <taxon>Eukaryota</taxon>
        <taxon>Metazoa</taxon>
        <taxon>Ecdysozoa</taxon>
        <taxon>Arthropoda</taxon>
        <taxon>Hexapoda</taxon>
        <taxon>Insecta</taxon>
        <taxon>Pterygota</taxon>
        <taxon>Neoptera</taxon>
        <taxon>Endopterygota</taxon>
        <taxon>Hymenoptera</taxon>
        <taxon>Apocrita</taxon>
        <taxon>Proctotrupomorpha</taxon>
        <taxon>Chalcidoidea</taxon>
        <taxon>Trichogrammatidae</taxon>
        <taxon>Trichogramma</taxon>
    </lineage>
</organism>
<sequence length="118" mass="12693">MPRSSSVCSLTTARSASLKRSLSSPEKLFAGPVEKIKAGAPGEDGKTEAMSSSKSKSKANAAPPEEPPAWLLQHERRLTACFDSSVDRINARLNIFTQTLAEHGLAIARNESSIAERR</sequence>
<accession>A0ABD2W101</accession>
<evidence type="ECO:0000256" key="1">
    <source>
        <dbReference type="SAM" id="MobiDB-lite"/>
    </source>
</evidence>
<dbReference type="AlphaFoldDB" id="A0ABD2W101"/>
<dbReference type="EMBL" id="JBJJXI010000147">
    <property type="protein sequence ID" value="KAL3386386.1"/>
    <property type="molecule type" value="Genomic_DNA"/>
</dbReference>
<proteinExistence type="predicted"/>
<feature type="region of interest" description="Disordered" evidence="1">
    <location>
        <begin position="32"/>
        <end position="68"/>
    </location>
</feature>
<gene>
    <name evidence="2" type="ORF">TKK_018243</name>
</gene>
<name>A0ABD2W101_9HYME</name>